<keyword evidence="2" id="KW-0328">Glycosyltransferase</keyword>
<dbReference type="SUPFAM" id="SSF53756">
    <property type="entry name" value="UDP-Glycosyltransferase/glycogen phosphorylase"/>
    <property type="match status" value="1"/>
</dbReference>
<dbReference type="GO" id="GO:0008417">
    <property type="term" value="F:fucosyltransferase activity"/>
    <property type="evidence" value="ECO:0007669"/>
    <property type="project" value="InterPro"/>
</dbReference>
<comment type="similarity">
    <text evidence="1">Belongs to the glycosyltransferase 10 family.</text>
</comment>
<dbReference type="Gene3D" id="3.40.50.11660">
    <property type="entry name" value="Glycosyl transferase family 10, C-terminal domain"/>
    <property type="match status" value="1"/>
</dbReference>
<name>A0A6C0DLH6_9ZZZZ</name>
<accession>A0A6C0DLH6</accession>
<dbReference type="Pfam" id="PF00852">
    <property type="entry name" value="Glyco_transf_10"/>
    <property type="match status" value="1"/>
</dbReference>
<dbReference type="EMBL" id="MN739635">
    <property type="protein sequence ID" value="QHT17417.1"/>
    <property type="molecule type" value="Genomic_DNA"/>
</dbReference>
<organism evidence="5">
    <name type="scientific">viral metagenome</name>
    <dbReference type="NCBI Taxonomy" id="1070528"/>
    <lineage>
        <taxon>unclassified sequences</taxon>
        <taxon>metagenomes</taxon>
        <taxon>organismal metagenomes</taxon>
    </lineage>
</organism>
<keyword evidence="3" id="KW-0808">Transferase</keyword>
<dbReference type="InterPro" id="IPR001503">
    <property type="entry name" value="Glyco_trans_10"/>
</dbReference>
<dbReference type="GO" id="GO:0016020">
    <property type="term" value="C:membrane"/>
    <property type="evidence" value="ECO:0007669"/>
    <property type="project" value="InterPro"/>
</dbReference>
<evidence type="ECO:0000256" key="1">
    <source>
        <dbReference type="ARBA" id="ARBA00008919"/>
    </source>
</evidence>
<sequence length="289" mass="33614">MVYKIRVFSDFCGSTNCKEAMERINEVHKMINYGKDKDIYITDQDDYTHVIIMNKAMPNIKPDIPKKNVIGLAFEPPFHLRMTQEFVDYAKKYISKYFIGEKNGLPEPFIEHYSYMWHITPLKHIPIKNKSMSIMISEKIGEHSLPGNNYRHTLVKEILKTNLPIDIYGRGCRYYNDTNDSRLKGDFEELEPYENYDFHICIENCETNDYASEKITGPLLCSTTPIYLGCRNINKYFPDNTITLSGNLGSDLGLIWSILNNPGLYKKTIDPETIKNTVLILRNIEYVFS</sequence>
<dbReference type="AlphaFoldDB" id="A0A6C0DLH6"/>
<evidence type="ECO:0000256" key="2">
    <source>
        <dbReference type="ARBA" id="ARBA00022676"/>
    </source>
</evidence>
<feature type="domain" description="Fucosyltransferase C-terminal" evidence="4">
    <location>
        <begin position="128"/>
        <end position="240"/>
    </location>
</feature>
<dbReference type="PANTHER" id="PTHR11929:SF194">
    <property type="entry name" value="ALPHA-(1,3)-FUCOSYLTRANSFERASE 10"/>
    <property type="match status" value="1"/>
</dbReference>
<dbReference type="InterPro" id="IPR038577">
    <property type="entry name" value="GT10-like_C_sf"/>
</dbReference>
<dbReference type="PANTHER" id="PTHR11929">
    <property type="entry name" value="ALPHA- 1,3 -FUCOSYLTRANSFERASE"/>
    <property type="match status" value="1"/>
</dbReference>
<evidence type="ECO:0000256" key="3">
    <source>
        <dbReference type="ARBA" id="ARBA00022679"/>
    </source>
</evidence>
<reference evidence="5" key="1">
    <citation type="journal article" date="2020" name="Nature">
        <title>Giant virus diversity and host interactions through global metagenomics.</title>
        <authorList>
            <person name="Schulz F."/>
            <person name="Roux S."/>
            <person name="Paez-Espino D."/>
            <person name="Jungbluth S."/>
            <person name="Walsh D.A."/>
            <person name="Denef V.J."/>
            <person name="McMahon K.D."/>
            <person name="Konstantinidis K.T."/>
            <person name="Eloe-Fadrosh E.A."/>
            <person name="Kyrpides N.C."/>
            <person name="Woyke T."/>
        </authorList>
    </citation>
    <scope>NUCLEOTIDE SEQUENCE</scope>
    <source>
        <strain evidence="5">GVMAG-M-3300023174-24</strain>
    </source>
</reference>
<evidence type="ECO:0000259" key="4">
    <source>
        <dbReference type="Pfam" id="PF00852"/>
    </source>
</evidence>
<proteinExistence type="inferred from homology"/>
<evidence type="ECO:0000313" key="5">
    <source>
        <dbReference type="EMBL" id="QHT17417.1"/>
    </source>
</evidence>
<protein>
    <recommendedName>
        <fullName evidence="4">Fucosyltransferase C-terminal domain-containing protein</fullName>
    </recommendedName>
</protein>
<dbReference type="InterPro" id="IPR055270">
    <property type="entry name" value="Glyco_tran_10_C"/>
</dbReference>